<organism evidence="2">
    <name type="scientific">Pseudomonas phage HRDY3</name>
    <dbReference type="NCBI Taxonomy" id="3236930"/>
    <lineage>
        <taxon>Viruses</taxon>
    </lineage>
</organism>
<reference evidence="2" key="1">
    <citation type="submission" date="2024-07" db="EMBL/GenBank/DDBJ databases">
        <authorList>
            <person name="Bringhurst R.M."/>
            <person name="Homer T.E."/>
        </authorList>
    </citation>
    <scope>NUCLEOTIDE SEQUENCE</scope>
</reference>
<accession>A0AB39CEJ3</accession>
<proteinExistence type="predicted"/>
<sequence length="423" mass="45774">MAQASLNIEGMAFCTLDIAGSSMPPSMSMIENILIMEGFGMGLPTMRLSLFDEKETLSRDLNLKEGSTISIRLGKTADSAPEFKFRVFGWGRHRNSSGKVLNVVCILDAPKFGAGAFAESFEGSSSNVLQQIAERSGLRYEGPKGDTKDTQVWLNINHTRLSFSEDVAMRGYVSDSSCMARTVRMDGTLVYKDLMAVLKEQPKNTLIHNKDGAGASGNAVDVREAKDRSYSGLFSHFVNYGHKLFGHDFGSEEASFSIESIDVDAPSSAGVPVNAEVLAMLKDRGARVTYSGFDPGTGPDEGFNIHEKYERAYYQNVRLLSMFSEGVIALTDSATEVKTFESIDYQQGAGAKGPGTPAPNDIAGRYIVGGKTILIKGGKKYSELFYLYRPFLTESGNPTGTDAPKKTVSASSSGVNTSSRNFS</sequence>
<evidence type="ECO:0000313" key="2">
    <source>
        <dbReference type="EMBL" id="XDJ15252.1"/>
    </source>
</evidence>
<protein>
    <submittedName>
        <fullName evidence="2">Uncharacterized protein</fullName>
    </submittedName>
</protein>
<dbReference type="EMBL" id="PQ015379">
    <property type="protein sequence ID" value="XDJ15252.1"/>
    <property type="molecule type" value="Genomic_DNA"/>
</dbReference>
<name>A0AB39CEJ3_9VIRU</name>
<feature type="compositionally biased region" description="Low complexity" evidence="1">
    <location>
        <begin position="407"/>
        <end position="423"/>
    </location>
</feature>
<feature type="region of interest" description="Disordered" evidence="1">
    <location>
        <begin position="395"/>
        <end position="423"/>
    </location>
</feature>
<evidence type="ECO:0000256" key="1">
    <source>
        <dbReference type="SAM" id="MobiDB-lite"/>
    </source>
</evidence>